<sequence length="290" mass="33453">MGGSKEKKWKQSIEWNFQSCIYNEAMISDVIAPSPWKIYSCHNGLRIFTEAPDWGFHGRNSGYHPVMMAVSVIEGTSEDIFQTLMSLRPSRSEWDFCTHQGSVIDHIDDHTDIIHVKLYNDRLPRGMKPRDFVLQRYWRRENDDTYVLSFHSVHHKTCLPQRDYVRASLQSGGFLITPVKNGKASLVKHMLAIDWNFRKWYPCPSSAATPLTISLLERLAALREYFKAKDGNCSSEPIAMKVDTKNEVTKDNKRVMKHVMEDKAAKDISNCTSLTDMNDSDDFFDAYEPM</sequence>
<dbReference type="CDD" id="cd00177">
    <property type="entry name" value="START"/>
    <property type="match status" value="1"/>
</dbReference>
<dbReference type="SUPFAM" id="SSF55961">
    <property type="entry name" value="Bet v1-like"/>
    <property type="match status" value="1"/>
</dbReference>
<dbReference type="GO" id="GO:0008289">
    <property type="term" value="F:lipid binding"/>
    <property type="evidence" value="ECO:0007669"/>
    <property type="project" value="InterPro"/>
</dbReference>
<dbReference type="InterPro" id="IPR002913">
    <property type="entry name" value="START_lipid-bd_dom"/>
</dbReference>
<evidence type="ECO:0000313" key="3">
    <source>
        <dbReference type="Proteomes" id="UP000053144"/>
    </source>
</evidence>
<evidence type="ECO:0000259" key="1">
    <source>
        <dbReference type="PROSITE" id="PS50848"/>
    </source>
</evidence>
<dbReference type="AlphaFoldDB" id="A0A0L9VKM5"/>
<dbReference type="SMART" id="SM00234">
    <property type="entry name" value="START"/>
    <property type="match status" value="1"/>
</dbReference>
<evidence type="ECO:0000313" key="2">
    <source>
        <dbReference type="EMBL" id="KOM55616.1"/>
    </source>
</evidence>
<dbReference type="PROSITE" id="PS50848">
    <property type="entry name" value="START"/>
    <property type="match status" value="1"/>
</dbReference>
<protein>
    <recommendedName>
        <fullName evidence="1">START domain-containing protein</fullName>
    </recommendedName>
</protein>
<dbReference type="Gene3D" id="3.30.530.20">
    <property type="match status" value="1"/>
</dbReference>
<reference evidence="3" key="1">
    <citation type="journal article" date="2015" name="Proc. Natl. Acad. Sci. U.S.A.">
        <title>Genome sequencing of adzuki bean (Vigna angularis) provides insight into high starch and low fat accumulation and domestication.</title>
        <authorList>
            <person name="Yang K."/>
            <person name="Tian Z."/>
            <person name="Chen C."/>
            <person name="Luo L."/>
            <person name="Zhao B."/>
            <person name="Wang Z."/>
            <person name="Yu L."/>
            <person name="Li Y."/>
            <person name="Sun Y."/>
            <person name="Li W."/>
            <person name="Chen Y."/>
            <person name="Li Y."/>
            <person name="Zhang Y."/>
            <person name="Ai D."/>
            <person name="Zhao J."/>
            <person name="Shang C."/>
            <person name="Ma Y."/>
            <person name="Wu B."/>
            <person name="Wang M."/>
            <person name="Gao L."/>
            <person name="Sun D."/>
            <person name="Zhang P."/>
            <person name="Guo F."/>
            <person name="Wang W."/>
            <person name="Li Y."/>
            <person name="Wang J."/>
            <person name="Varshney R.K."/>
            <person name="Wang J."/>
            <person name="Ling H.Q."/>
            <person name="Wan P."/>
        </authorList>
    </citation>
    <scope>NUCLEOTIDE SEQUENCE</scope>
    <source>
        <strain evidence="3">cv. Jingnong 6</strain>
    </source>
</reference>
<dbReference type="Gramene" id="KOM55616">
    <property type="protein sequence ID" value="KOM55616"/>
    <property type="gene ID" value="LR48_Vigan10g150800"/>
</dbReference>
<dbReference type="Pfam" id="PF01852">
    <property type="entry name" value="START"/>
    <property type="match status" value="1"/>
</dbReference>
<feature type="domain" description="START" evidence="1">
    <location>
        <begin position="1"/>
        <end position="231"/>
    </location>
</feature>
<dbReference type="Proteomes" id="UP000053144">
    <property type="component" value="Chromosome 10"/>
</dbReference>
<dbReference type="OMA" id="QSCIYNE"/>
<accession>A0A0L9VKM5</accession>
<organism evidence="2 3">
    <name type="scientific">Phaseolus angularis</name>
    <name type="common">Azuki bean</name>
    <name type="synonym">Vigna angularis</name>
    <dbReference type="NCBI Taxonomy" id="3914"/>
    <lineage>
        <taxon>Eukaryota</taxon>
        <taxon>Viridiplantae</taxon>
        <taxon>Streptophyta</taxon>
        <taxon>Embryophyta</taxon>
        <taxon>Tracheophyta</taxon>
        <taxon>Spermatophyta</taxon>
        <taxon>Magnoliopsida</taxon>
        <taxon>eudicotyledons</taxon>
        <taxon>Gunneridae</taxon>
        <taxon>Pentapetalae</taxon>
        <taxon>rosids</taxon>
        <taxon>fabids</taxon>
        <taxon>Fabales</taxon>
        <taxon>Fabaceae</taxon>
        <taxon>Papilionoideae</taxon>
        <taxon>50 kb inversion clade</taxon>
        <taxon>NPAAA clade</taxon>
        <taxon>indigoferoid/millettioid clade</taxon>
        <taxon>Phaseoleae</taxon>
        <taxon>Vigna</taxon>
    </lineage>
</organism>
<name>A0A0L9VKM5_PHAAN</name>
<gene>
    <name evidence="2" type="ORF">LR48_Vigan10g150800</name>
</gene>
<dbReference type="EMBL" id="CM003380">
    <property type="protein sequence ID" value="KOM55616.1"/>
    <property type="molecule type" value="Genomic_DNA"/>
</dbReference>
<dbReference type="InterPro" id="IPR045096">
    <property type="entry name" value="EDR2-like"/>
</dbReference>
<dbReference type="InterPro" id="IPR023393">
    <property type="entry name" value="START-like_dom_sf"/>
</dbReference>
<dbReference type="PANTHER" id="PTHR12136">
    <property type="entry name" value="ENHANCED DISEASE RESISTANCE-RELATED"/>
    <property type="match status" value="1"/>
</dbReference>
<dbReference type="PANTHER" id="PTHR12136:SF103">
    <property type="entry name" value="PROTEIN ENHANCED DISEASE RESISTANCE 2-LIKE"/>
    <property type="match status" value="1"/>
</dbReference>
<proteinExistence type="predicted"/>